<sequence length="43" mass="5057">MCIVTDYLHITYGTIDSIKTRLYICKLTKQHYVDGEARTYKSN</sequence>
<reference evidence="1 2" key="1">
    <citation type="submission" date="2013-08" db="EMBL/GenBank/DDBJ databases">
        <authorList>
            <person name="Weinstock G."/>
            <person name="Sodergren E."/>
            <person name="Wylie T."/>
            <person name="Fulton L."/>
            <person name="Fulton R."/>
            <person name="Fronick C."/>
            <person name="O'Laughlin M."/>
            <person name="Godfrey J."/>
            <person name="Miner T."/>
            <person name="Herter B."/>
            <person name="Appelbaum E."/>
            <person name="Cordes M."/>
            <person name="Lek S."/>
            <person name="Wollam A."/>
            <person name="Pepin K.H."/>
            <person name="Palsikar V.B."/>
            <person name="Mitreva M."/>
            <person name="Wilson R.K."/>
        </authorList>
    </citation>
    <scope>NUCLEOTIDE SEQUENCE [LARGE SCALE GENOMIC DNA]</scope>
    <source>
        <strain evidence="1 2">ATCC 15930</strain>
    </source>
</reference>
<dbReference type="AlphaFoldDB" id="A0A069QEY0"/>
<dbReference type="Proteomes" id="UP000027442">
    <property type="component" value="Unassembled WGS sequence"/>
</dbReference>
<dbReference type="HOGENOM" id="CLU_3237669_0_0_10"/>
<proteinExistence type="predicted"/>
<keyword evidence="2" id="KW-1185">Reference proteome</keyword>
<evidence type="ECO:0000313" key="1">
    <source>
        <dbReference type="EMBL" id="KDR51355.1"/>
    </source>
</evidence>
<evidence type="ECO:0000313" key="2">
    <source>
        <dbReference type="Proteomes" id="UP000027442"/>
    </source>
</evidence>
<comment type="caution">
    <text evidence="1">The sequence shown here is derived from an EMBL/GenBank/DDBJ whole genome shotgun (WGS) entry which is preliminary data.</text>
</comment>
<name>A0A069QEY0_HOYLO</name>
<protein>
    <submittedName>
        <fullName evidence="1">Uncharacterized protein</fullName>
    </submittedName>
</protein>
<dbReference type="EMBL" id="JNGW01000112">
    <property type="protein sequence ID" value="KDR51355.1"/>
    <property type="molecule type" value="Genomic_DNA"/>
</dbReference>
<accession>A0A069QEY0</accession>
<gene>
    <name evidence="1" type="ORF">HMPREF1991_02580</name>
</gene>
<organism evidence="1 2">
    <name type="scientific">Hoylesella loescheii DSM 19665 = JCM 12249 = ATCC 15930</name>
    <dbReference type="NCBI Taxonomy" id="1122985"/>
    <lineage>
        <taxon>Bacteria</taxon>
        <taxon>Pseudomonadati</taxon>
        <taxon>Bacteroidota</taxon>
        <taxon>Bacteroidia</taxon>
        <taxon>Bacteroidales</taxon>
        <taxon>Prevotellaceae</taxon>
        <taxon>Hoylesella</taxon>
    </lineage>
</organism>